<feature type="domain" description="Cytochrome b561 bacterial/Ni-hydrogenase" evidence="7">
    <location>
        <begin position="6"/>
        <end position="191"/>
    </location>
</feature>
<evidence type="ECO:0000256" key="1">
    <source>
        <dbReference type="ARBA" id="ARBA00004651"/>
    </source>
</evidence>
<feature type="transmembrane region" description="Helical" evidence="6">
    <location>
        <begin position="12"/>
        <end position="33"/>
    </location>
</feature>
<dbReference type="Pfam" id="PF01292">
    <property type="entry name" value="Ni_hydr_CYTB"/>
    <property type="match status" value="1"/>
</dbReference>
<keyword evidence="2" id="KW-1003">Cell membrane</keyword>
<dbReference type="RefSeq" id="WP_072658337.1">
    <property type="nucleotide sequence ID" value="NZ_BDFD01000001.1"/>
</dbReference>
<dbReference type="GO" id="GO:0022904">
    <property type="term" value="P:respiratory electron transport chain"/>
    <property type="evidence" value="ECO:0007669"/>
    <property type="project" value="InterPro"/>
</dbReference>
<keyword evidence="3 6" id="KW-0812">Transmembrane</keyword>
<evidence type="ECO:0000256" key="4">
    <source>
        <dbReference type="ARBA" id="ARBA00022989"/>
    </source>
</evidence>
<keyword evidence="5 6" id="KW-0472">Membrane</keyword>
<dbReference type="Proteomes" id="UP000231632">
    <property type="component" value="Unassembled WGS sequence"/>
</dbReference>
<dbReference type="Gene3D" id="1.20.950.20">
    <property type="entry name" value="Transmembrane di-heme cytochromes, Chain C"/>
    <property type="match status" value="1"/>
</dbReference>
<dbReference type="SUPFAM" id="SSF81342">
    <property type="entry name" value="Transmembrane di-heme cytochromes"/>
    <property type="match status" value="1"/>
</dbReference>
<evidence type="ECO:0000313" key="8">
    <source>
        <dbReference type="EMBL" id="GAV19138.1"/>
    </source>
</evidence>
<evidence type="ECO:0000313" key="9">
    <source>
        <dbReference type="Proteomes" id="UP000231632"/>
    </source>
</evidence>
<dbReference type="GO" id="GO:0009055">
    <property type="term" value="F:electron transfer activity"/>
    <property type="evidence" value="ECO:0007669"/>
    <property type="project" value="InterPro"/>
</dbReference>
<comment type="subcellular location">
    <subcellularLocation>
        <location evidence="1">Cell membrane</location>
        <topology evidence="1">Multi-pass membrane protein</topology>
    </subcellularLocation>
</comment>
<dbReference type="InterPro" id="IPR016174">
    <property type="entry name" value="Di-haem_cyt_TM"/>
</dbReference>
<dbReference type="EMBL" id="BDFD01000001">
    <property type="protein sequence ID" value="GAV19138.1"/>
    <property type="molecule type" value="Genomic_DNA"/>
</dbReference>
<dbReference type="GO" id="GO:0005886">
    <property type="term" value="C:plasma membrane"/>
    <property type="evidence" value="ECO:0007669"/>
    <property type="project" value="UniProtKB-SubCell"/>
</dbReference>
<evidence type="ECO:0000256" key="6">
    <source>
        <dbReference type="SAM" id="Phobius"/>
    </source>
</evidence>
<reference evidence="8 9" key="1">
    <citation type="journal article" date="2017" name="Arch. Microbiol.">
        <title>Mariprofundus micogutta sp. nov., a novel iron-oxidizing zetaproteobacterium isolated from a deep-sea hydrothermal field at the Bayonnaise knoll of the Izu-Ogasawara arc, and a description of Mariprofundales ord. nov. and Zetaproteobacteria classis nov.</title>
        <authorList>
            <person name="Makita H."/>
            <person name="Tanaka E."/>
            <person name="Mitsunobu S."/>
            <person name="Miyazaki M."/>
            <person name="Nunoura T."/>
            <person name="Uematsu K."/>
            <person name="Takaki Y."/>
            <person name="Nishi S."/>
            <person name="Shimamura S."/>
            <person name="Takai K."/>
        </authorList>
    </citation>
    <scope>NUCLEOTIDE SEQUENCE [LARGE SCALE GENOMIC DNA]</scope>
    <source>
        <strain evidence="8 9">ET2</strain>
    </source>
</reference>
<feature type="transmembrane region" description="Helical" evidence="6">
    <location>
        <begin position="123"/>
        <end position="141"/>
    </location>
</feature>
<dbReference type="AlphaFoldDB" id="A0A1L8CJN8"/>
<accession>A0A1L8CJN8</accession>
<keyword evidence="4 6" id="KW-1133">Transmembrane helix</keyword>
<keyword evidence="9" id="KW-1185">Reference proteome</keyword>
<feature type="transmembrane region" description="Helical" evidence="6">
    <location>
        <begin position="45"/>
        <end position="68"/>
    </location>
</feature>
<protein>
    <submittedName>
        <fullName evidence="8">Prokaryotic cytochrome b561</fullName>
    </submittedName>
</protein>
<evidence type="ECO:0000256" key="2">
    <source>
        <dbReference type="ARBA" id="ARBA00022475"/>
    </source>
</evidence>
<proteinExistence type="predicted"/>
<evidence type="ECO:0000259" key="7">
    <source>
        <dbReference type="Pfam" id="PF01292"/>
    </source>
</evidence>
<sequence length="200" mass="22512">MSTQRLTTVTRVMHISMIVTVAFQLISSLLMFVPEPGKLVTYETVLFSLHIMLFGWGAFLISSIYAMTRFAEKDAWGRLVPWFSKRHRSAFFNSAKEELPGVFTGNLAPPENRGALAGAMHGLGFLTLIALGLTGAYVMNGVRSDGTMTQDMLLMFEAHEFFGVVIWTFLACHVGMVLYHLVLGHKHILDIFERPKIKWK</sequence>
<evidence type="ECO:0000256" key="5">
    <source>
        <dbReference type="ARBA" id="ARBA00023136"/>
    </source>
</evidence>
<name>A0A1L8CJN8_9PROT</name>
<gene>
    <name evidence="8" type="ORF">MMIC_P0067</name>
</gene>
<feature type="transmembrane region" description="Helical" evidence="6">
    <location>
        <begin position="161"/>
        <end position="182"/>
    </location>
</feature>
<organism evidence="8 9">
    <name type="scientific">Mariprofundus micogutta</name>
    <dbReference type="NCBI Taxonomy" id="1921010"/>
    <lineage>
        <taxon>Bacteria</taxon>
        <taxon>Pseudomonadati</taxon>
        <taxon>Pseudomonadota</taxon>
        <taxon>Candidatius Mariprofundia</taxon>
        <taxon>Mariprofundales</taxon>
        <taxon>Mariprofundaceae</taxon>
        <taxon>Mariprofundus</taxon>
    </lineage>
</organism>
<dbReference type="OrthoDB" id="8559664at2"/>
<comment type="caution">
    <text evidence="8">The sequence shown here is derived from an EMBL/GenBank/DDBJ whole genome shotgun (WGS) entry which is preliminary data.</text>
</comment>
<dbReference type="STRING" id="1921010.MMIC_P0067"/>
<dbReference type="InterPro" id="IPR011577">
    <property type="entry name" value="Cyt_b561_bac/Ni-Hgenase"/>
</dbReference>
<evidence type="ECO:0000256" key="3">
    <source>
        <dbReference type="ARBA" id="ARBA00022692"/>
    </source>
</evidence>